<dbReference type="Gene3D" id="3.40.50.970">
    <property type="match status" value="1"/>
</dbReference>
<name>A0A4R3HWT2_PAULE</name>
<dbReference type="Pfam" id="PF01558">
    <property type="entry name" value="POR"/>
    <property type="match status" value="1"/>
</dbReference>
<keyword evidence="8" id="KW-0670">Pyruvate</keyword>
<keyword evidence="3" id="KW-0249">Electron transport</keyword>
<dbReference type="SUPFAM" id="SSF52518">
    <property type="entry name" value="Thiamin diphosphate-binding fold (THDP-binding)"/>
    <property type="match status" value="2"/>
</dbReference>
<dbReference type="GO" id="GO:0044281">
    <property type="term" value="P:small molecule metabolic process"/>
    <property type="evidence" value="ECO:0007669"/>
    <property type="project" value="UniProtKB-ARBA"/>
</dbReference>
<dbReference type="Proteomes" id="UP000295382">
    <property type="component" value="Unassembled WGS sequence"/>
</dbReference>
<dbReference type="InterPro" id="IPR029061">
    <property type="entry name" value="THDP-binding"/>
</dbReference>
<dbReference type="SUPFAM" id="SSF53323">
    <property type="entry name" value="Pyruvate-ferredoxin oxidoreductase, PFOR, domain III"/>
    <property type="match status" value="1"/>
</dbReference>
<keyword evidence="9" id="KW-1185">Reference proteome</keyword>
<accession>A0A4R3HWT2</accession>
<evidence type="ECO:0000256" key="3">
    <source>
        <dbReference type="ARBA" id="ARBA00022982"/>
    </source>
</evidence>
<dbReference type="NCBIfam" id="NF009588">
    <property type="entry name" value="PRK13029.1"/>
    <property type="match status" value="1"/>
</dbReference>
<evidence type="ECO:0000256" key="2">
    <source>
        <dbReference type="ARBA" id="ARBA00022485"/>
    </source>
</evidence>
<evidence type="ECO:0000256" key="5">
    <source>
        <dbReference type="ARBA" id="ARBA00023004"/>
    </source>
</evidence>
<evidence type="ECO:0000313" key="9">
    <source>
        <dbReference type="Proteomes" id="UP000295382"/>
    </source>
</evidence>
<keyword evidence="6" id="KW-0411">Iron-sulfur</keyword>
<keyword evidence="2" id="KW-0479">Metal-binding</keyword>
<dbReference type="GO" id="GO:0045333">
    <property type="term" value="P:cellular respiration"/>
    <property type="evidence" value="ECO:0007669"/>
    <property type="project" value="UniProtKB-ARBA"/>
</dbReference>
<dbReference type="InterPro" id="IPR017896">
    <property type="entry name" value="4Fe4S_Fe-S-bd"/>
</dbReference>
<sequence>MNAPLYPEQAAKPAARSDGISLDDKFTIEQGRAFLTGTQALIRLPMLQRQRDVAAGLNTAGYISGYRGSPLGNVDMTAWKAQQHLQAHHVKFQAGVNEDLAATAIWGTQQVNLFPGAQYQGVFSLWYGKGPGVDRCGDVLKHANMAGTSPHGGVLMAVGDDHAAKSSTTAHQSEHILKACGIPVFYPSSVQEYLDYGLHGWAMSRYTGLWVAMKCVTDLVESGAVVEIDPHRVQIAMPEDFDLPPGGLNIRWPDTVLEQEARMNNFKWYAALAYARANRFNRIIWDSPRAKIGIITAGKSYLDTRQALADLGIDEAVARDIGIRLFKVGMTWPLEAEGVRDFAQGLEEILVVEEKRQLLEYQLKEELYNWRDDVRPRVVGKFDDSGEWSNPHHEGHGHWLLPATYELSPAQIARAIASRISRYFAGHPVEARVRERIAYLEAKETVLQASSPKPDPSRDRMPHFCSGCPHNTSTKVPEGSRALAGIGCHYMVLWMDRETATFTHMGAEGVTWIGHAPFTSEPHVFTNLGDGTYYHSGILAIRAAVAAGVNITYKILYNDAVAMTGGQHVDGPIDPAMISRQLAAEGVTPIVVVTDEPEKYPDGTNWAAGVTIRHRRELDEVQREMREVKGVSAIIYDQTCASEKRRRRKQHAYPDPAKRVVINEAVCEGCGDCSVTSNCLSVEPLETEFGRKRQINQSSCNKDYSCVEGFCPSFVTVEGGELKRSSKNKKGNVDPSLATVLAQTLPMPAVPAATQPYNILVAGIGGTGVITIGQIMAMAAHIEGKGCTVLDMSGLAQKGGPVMSHVRIGEHQDDIYSTRVGTGMADLVIGCDTIVTASRDAVTRMGEGKTRAVINTTEAPTSAFVRNPDWQYPGSSAEHQIEQACGKRHVDFINAGHVASSLMGDAIATNMFMLGYAWQKGWVPLGLEALTKAIELNGVAVDFNRQAFTWGRRAAHDLPIVEKLVKVEDASMHVVQFKRTPKLEDVVATREAFLTAYQNAGYAWHYRSFIDQVRAAEERLGHAAKSHRLTEAVARNLFKLMAYKDEYEVARLHADPAFLEKIAGMFDGDYKIKYHLAPPLWAKRDAKGRLLKQEYGPWMLQAFRVLARLKFLRGSPLDVFGYSQERQTERALIGQYRNTIESLLPALTEQNLAQAVAIARIPEDIRGYGHVKERNLHNAREKEAALLAAFHAPAAPAAASHGGARMAWT</sequence>
<dbReference type="GO" id="GO:0051539">
    <property type="term" value="F:4 iron, 4 sulfur cluster binding"/>
    <property type="evidence" value="ECO:0007669"/>
    <property type="project" value="UniProtKB-KW"/>
</dbReference>
<evidence type="ECO:0000256" key="6">
    <source>
        <dbReference type="ARBA" id="ARBA00023014"/>
    </source>
</evidence>
<comment type="caution">
    <text evidence="8">The sequence shown here is derived from an EMBL/GenBank/DDBJ whole genome shotgun (WGS) entry which is preliminary data.</text>
</comment>
<evidence type="ECO:0000313" key="8">
    <source>
        <dbReference type="EMBL" id="TCS37757.1"/>
    </source>
</evidence>
<dbReference type="PANTHER" id="PTHR48084:SF3">
    <property type="entry name" value="SUBUNIT OF PYRUVATE:FLAVODOXIN OXIDOREDUCTASE"/>
    <property type="match status" value="1"/>
</dbReference>
<evidence type="ECO:0000259" key="7">
    <source>
        <dbReference type="PROSITE" id="PS51379"/>
    </source>
</evidence>
<keyword evidence="2" id="KW-0004">4Fe-4S</keyword>
<dbReference type="CDD" id="cd02008">
    <property type="entry name" value="TPP_IOR_alpha"/>
    <property type="match status" value="1"/>
</dbReference>
<dbReference type="InterPro" id="IPR051457">
    <property type="entry name" value="2-oxoacid:Fd_oxidoreductase"/>
</dbReference>
<organism evidence="8 9">
    <name type="scientific">Paucimonas lemoignei</name>
    <name type="common">Pseudomonas lemoignei</name>
    <dbReference type="NCBI Taxonomy" id="29443"/>
    <lineage>
        <taxon>Bacteria</taxon>
        <taxon>Pseudomonadati</taxon>
        <taxon>Pseudomonadota</taxon>
        <taxon>Betaproteobacteria</taxon>
        <taxon>Burkholderiales</taxon>
        <taxon>Burkholderiaceae</taxon>
        <taxon>Paucimonas</taxon>
    </lineage>
</organism>
<dbReference type="Gene3D" id="3.40.920.10">
    <property type="entry name" value="Pyruvate-ferredoxin oxidoreductase, PFOR, domain III"/>
    <property type="match status" value="1"/>
</dbReference>
<dbReference type="GO" id="GO:0030976">
    <property type="term" value="F:thiamine pyrophosphate binding"/>
    <property type="evidence" value="ECO:0007669"/>
    <property type="project" value="InterPro"/>
</dbReference>
<dbReference type="InterPro" id="IPR019752">
    <property type="entry name" value="Pyrv/ketoisovalerate_OxRed_cat"/>
</dbReference>
<dbReference type="EMBL" id="SLZQ01000003">
    <property type="protein sequence ID" value="TCS37757.1"/>
    <property type="molecule type" value="Genomic_DNA"/>
</dbReference>
<dbReference type="InterPro" id="IPR002869">
    <property type="entry name" value="Pyrv_flavodox_OxRed_cen"/>
</dbReference>
<dbReference type="InterPro" id="IPR046667">
    <property type="entry name" value="DUF6537"/>
</dbReference>
<evidence type="ECO:0000256" key="1">
    <source>
        <dbReference type="ARBA" id="ARBA00022448"/>
    </source>
</evidence>
<dbReference type="Pfam" id="PF20169">
    <property type="entry name" value="DUF6537"/>
    <property type="match status" value="1"/>
</dbReference>
<protein>
    <submittedName>
        <fullName evidence="8">Indolepyruvate ferredoxin oxidoreductase</fullName>
    </submittedName>
</protein>
<dbReference type="PROSITE" id="PS51379">
    <property type="entry name" value="4FE4S_FER_2"/>
    <property type="match status" value="1"/>
</dbReference>
<dbReference type="InterPro" id="IPR002880">
    <property type="entry name" value="Pyrv_Fd/Flavodoxin_OxRdtase_N"/>
</dbReference>
<dbReference type="PANTHER" id="PTHR48084">
    <property type="entry name" value="2-OXOGLUTARATE OXIDOREDUCTASE SUBUNIT KORB-RELATED"/>
    <property type="match status" value="1"/>
</dbReference>
<gene>
    <name evidence="8" type="ORF">EDC30_10349</name>
</gene>
<dbReference type="OrthoDB" id="9803617at2"/>
<dbReference type="RefSeq" id="WP_132257840.1">
    <property type="nucleotide sequence ID" value="NZ_SLZQ01000003.1"/>
</dbReference>
<dbReference type="AlphaFoldDB" id="A0A4R3HWT2"/>
<proteinExistence type="predicted"/>
<dbReference type="Pfam" id="PF02775">
    <property type="entry name" value="TPP_enzyme_C"/>
    <property type="match status" value="1"/>
</dbReference>
<dbReference type="NCBIfam" id="NF009589">
    <property type="entry name" value="PRK13030.1"/>
    <property type="match status" value="1"/>
</dbReference>
<keyword evidence="1" id="KW-0813">Transport</keyword>
<dbReference type="InterPro" id="IPR009014">
    <property type="entry name" value="Transketo_C/PFOR_II"/>
</dbReference>
<reference evidence="8 9" key="1">
    <citation type="submission" date="2019-03" db="EMBL/GenBank/DDBJ databases">
        <title>Genomic Encyclopedia of Type Strains, Phase IV (KMG-IV): sequencing the most valuable type-strain genomes for metagenomic binning, comparative biology and taxonomic classification.</title>
        <authorList>
            <person name="Goeker M."/>
        </authorList>
    </citation>
    <scope>NUCLEOTIDE SEQUENCE [LARGE SCALE GENOMIC DNA]</scope>
    <source>
        <strain evidence="8 9">DSM 7445</strain>
    </source>
</reference>
<evidence type="ECO:0000256" key="4">
    <source>
        <dbReference type="ARBA" id="ARBA00023002"/>
    </source>
</evidence>
<keyword evidence="5" id="KW-0408">Iron</keyword>
<keyword evidence="4" id="KW-0560">Oxidoreductase</keyword>
<dbReference type="SUPFAM" id="SSF52922">
    <property type="entry name" value="TK C-terminal domain-like"/>
    <property type="match status" value="1"/>
</dbReference>
<feature type="domain" description="4Fe-4S ferredoxin-type" evidence="7">
    <location>
        <begin position="658"/>
        <end position="690"/>
    </location>
</feature>
<dbReference type="InterPro" id="IPR011766">
    <property type="entry name" value="TPP_enzyme_TPP-bd"/>
</dbReference>
<dbReference type="GO" id="GO:0016625">
    <property type="term" value="F:oxidoreductase activity, acting on the aldehyde or oxo group of donors, iron-sulfur protein as acceptor"/>
    <property type="evidence" value="ECO:0007669"/>
    <property type="project" value="UniProtKB-ARBA"/>
</dbReference>
<dbReference type="CDD" id="cd07034">
    <property type="entry name" value="TPP_PYR_PFOR_IOR-alpha_like"/>
    <property type="match status" value="1"/>
</dbReference>